<dbReference type="PROSITE" id="PS00018">
    <property type="entry name" value="EF_HAND_1"/>
    <property type="match status" value="1"/>
</dbReference>
<dbReference type="EMBL" id="JH603169">
    <property type="protein sequence ID" value="EIC21173.1"/>
    <property type="molecule type" value="Genomic_DNA"/>
</dbReference>
<dbReference type="PANTHER" id="PTHR10827:SF98">
    <property type="entry name" value="45 KDA CALCIUM-BINDING PROTEIN"/>
    <property type="match status" value="1"/>
</dbReference>
<name>H8Z000_9GAMM</name>
<feature type="domain" description="EF-hand" evidence="4">
    <location>
        <begin position="41"/>
        <end position="60"/>
    </location>
</feature>
<dbReference type="Pfam" id="PF13202">
    <property type="entry name" value="EF-hand_5"/>
    <property type="match status" value="1"/>
</dbReference>
<dbReference type="SUPFAM" id="SSF47473">
    <property type="entry name" value="EF-hand"/>
    <property type="match status" value="1"/>
</dbReference>
<dbReference type="InterPro" id="IPR011992">
    <property type="entry name" value="EF-hand-dom_pair"/>
</dbReference>
<reference evidence="7" key="1">
    <citation type="submission" date="2011-06" db="EMBL/GenBank/DDBJ databases">
        <authorList>
            <consortium name="US DOE Joint Genome Institute (JGI-PGF)"/>
            <person name="Lucas S."/>
            <person name="Han J."/>
            <person name="Lapidus A."/>
            <person name="Cheng J.-F."/>
            <person name="Goodwin L."/>
            <person name="Pitluck S."/>
            <person name="Peters L."/>
            <person name="Land M.L."/>
            <person name="Hauser L."/>
            <person name="Vogl K."/>
            <person name="Liu Z."/>
            <person name="Overmann J."/>
            <person name="Frigaard N.-U."/>
            <person name="Bryant D.A."/>
            <person name="Woyke T.J."/>
        </authorList>
    </citation>
    <scope>NUCLEOTIDE SEQUENCE [LARGE SCALE GENOMIC DNA]</scope>
    <source>
        <strain evidence="7">970</strain>
    </source>
</reference>
<dbReference type="STRING" id="631362.Thi970DRAFT_01362"/>
<accession>H8Z000</accession>
<evidence type="ECO:0000259" key="4">
    <source>
        <dbReference type="Pfam" id="PF13202"/>
    </source>
</evidence>
<keyword evidence="7" id="KW-1185">Reference proteome</keyword>
<evidence type="ECO:0000256" key="1">
    <source>
        <dbReference type="ARBA" id="ARBA00022723"/>
    </source>
</evidence>
<evidence type="ECO:0000256" key="3">
    <source>
        <dbReference type="SAM" id="SignalP"/>
    </source>
</evidence>
<organism evidence="6 7">
    <name type="scientific">Thiorhodovibrio frisius</name>
    <dbReference type="NCBI Taxonomy" id="631362"/>
    <lineage>
        <taxon>Bacteria</taxon>
        <taxon>Pseudomonadati</taxon>
        <taxon>Pseudomonadota</taxon>
        <taxon>Gammaproteobacteria</taxon>
        <taxon>Chromatiales</taxon>
        <taxon>Chromatiaceae</taxon>
        <taxon>Thiorhodovibrio</taxon>
    </lineage>
</organism>
<evidence type="ECO:0000256" key="2">
    <source>
        <dbReference type="ARBA" id="ARBA00022737"/>
    </source>
</evidence>
<dbReference type="Proteomes" id="UP000002964">
    <property type="component" value="Unassembled WGS sequence"/>
</dbReference>
<dbReference type="Gene3D" id="1.10.238.10">
    <property type="entry name" value="EF-hand"/>
    <property type="match status" value="2"/>
</dbReference>
<keyword evidence="3" id="KW-0732">Signal</keyword>
<dbReference type="InterPro" id="IPR002048">
    <property type="entry name" value="EF_hand_dom"/>
</dbReference>
<sequence>MRTFNLIPNLLTTSLATLVLATSALAQEPPADGPTTPTAAFMKELDKNGDGQVSVDEIKTPQQQRFTETDANGDGAISTEEASEAFAKQAPPEMMAEMKKRGMPDPGETFVQNLDTDKNGQVSADEFMQPALDSFGRMDANSDGVASAEEATAFFDELQQEMQRRMEEMQQQHGDMAAPPAQQ</sequence>
<dbReference type="InterPro" id="IPR018247">
    <property type="entry name" value="EF_Hand_1_Ca_BS"/>
</dbReference>
<gene>
    <name evidence="6" type="ORF">Thi970DRAFT_01362</name>
</gene>
<dbReference type="HOGENOM" id="CLU_091273_2_0_6"/>
<dbReference type="RefSeq" id="WP_009147759.1">
    <property type="nucleotide sequence ID" value="NZ_CP121471.1"/>
</dbReference>
<protein>
    <recommendedName>
        <fullName evidence="4 5">EF-hand domain-containing protein</fullName>
    </recommendedName>
</protein>
<feature type="signal peptide" evidence="3">
    <location>
        <begin position="1"/>
        <end position="26"/>
    </location>
</feature>
<dbReference type="Pfam" id="PF13499">
    <property type="entry name" value="EF-hand_7"/>
    <property type="match status" value="1"/>
</dbReference>
<evidence type="ECO:0000313" key="6">
    <source>
        <dbReference type="EMBL" id="EIC21173.1"/>
    </source>
</evidence>
<keyword evidence="2" id="KW-0677">Repeat</keyword>
<feature type="chain" id="PRO_5003617391" description="EF-hand domain-containing protein" evidence="3">
    <location>
        <begin position="27"/>
        <end position="183"/>
    </location>
</feature>
<dbReference type="OrthoDB" id="6706523at2"/>
<dbReference type="GO" id="GO:0005509">
    <property type="term" value="F:calcium ion binding"/>
    <property type="evidence" value="ECO:0007669"/>
    <property type="project" value="InterPro"/>
</dbReference>
<proteinExistence type="predicted"/>
<dbReference type="PANTHER" id="PTHR10827">
    <property type="entry name" value="RETICULOCALBIN"/>
    <property type="match status" value="1"/>
</dbReference>
<keyword evidence="1" id="KW-0479">Metal-binding</keyword>
<dbReference type="AlphaFoldDB" id="H8Z000"/>
<evidence type="ECO:0000259" key="5">
    <source>
        <dbReference type="Pfam" id="PF13499"/>
    </source>
</evidence>
<dbReference type="eggNOG" id="COG5126">
    <property type="taxonomic scope" value="Bacteria"/>
</dbReference>
<evidence type="ECO:0000313" key="7">
    <source>
        <dbReference type="Proteomes" id="UP000002964"/>
    </source>
</evidence>
<feature type="domain" description="EF-hand" evidence="5">
    <location>
        <begin position="63"/>
        <end position="129"/>
    </location>
</feature>
<reference evidence="6 7" key="2">
    <citation type="submission" date="2011-11" db="EMBL/GenBank/DDBJ databases">
        <authorList>
            <consortium name="US DOE Joint Genome Institute"/>
            <person name="Lucas S."/>
            <person name="Han J."/>
            <person name="Lapidus A."/>
            <person name="Cheng J.-F."/>
            <person name="Goodwin L."/>
            <person name="Pitluck S."/>
            <person name="Peters L."/>
            <person name="Ovchinnikova G."/>
            <person name="Zhang X."/>
            <person name="Detter J.C."/>
            <person name="Han C."/>
            <person name="Tapia R."/>
            <person name="Land M."/>
            <person name="Hauser L."/>
            <person name="Kyrpides N."/>
            <person name="Ivanova N."/>
            <person name="Pagani I."/>
            <person name="Vogl K."/>
            <person name="Liu Z."/>
            <person name="Overmann J."/>
            <person name="Frigaard N.-U."/>
            <person name="Bryant D."/>
            <person name="Woyke T."/>
        </authorList>
    </citation>
    <scope>NUCLEOTIDE SEQUENCE [LARGE SCALE GENOMIC DNA]</scope>
    <source>
        <strain evidence="6 7">970</strain>
    </source>
</reference>